<dbReference type="Gene3D" id="3.80.10.10">
    <property type="entry name" value="Ribonuclease Inhibitor"/>
    <property type="match status" value="1"/>
</dbReference>
<comment type="caution">
    <text evidence="2">The sequence shown here is derived from an EMBL/GenBank/DDBJ whole genome shotgun (WGS) entry which is preliminary data.</text>
</comment>
<sequence>MKVPVRVPLNRNNTDEEKNNYANFNSTRIITLFQVPQYEYLQILICNGNSLTTLAGVEHIKHLWKLDVGNNQIRSLQHLSRFIALGSLVLSNNRLQWIELQHIRHMFILDLRLDGNTILDADPNYRQHVLDCLPRIWMCDGIFVSTAERNQIDEFFTQSSLKLKPVRHKLARDIFMPTNLKDRATNGLFGPKATELFAKFPMNCFVNSEHDKRRVKHLAATIQDLLLTEMRNDDTKKHEEFLTDNRHILYHMVDIRQNHIEEFNMLLILLVTHILFEIPIDLLNYVLDITHIKTIGNINMDPIFSSSGELKHMIASLVHAGARLDRDENHVSAFNDKLFNSLSIVITTQLRQSSGSNTNQSYSNSSAVSEAKSIVCLEVMQVFIMCPLFYTLVDNSNVNAILKQALDRSPAYGSIKDVLQNLSADEKSAEEQKELLSPILGNILKMTIRTLSSKKTKKIHEPILADTNKPEHDISNKRQQERTIASPKTTQRVHVHRIPGRSFIKIRSIDFLAILRGNLFNCPIAFEFEICATDTPQCSMKKTQKIKCP</sequence>
<dbReference type="EMBL" id="CAJNRE010006019">
    <property type="protein sequence ID" value="CAF2052148.1"/>
    <property type="molecule type" value="Genomic_DNA"/>
</dbReference>
<dbReference type="PANTHER" id="PTHR46759">
    <property type="entry name" value="LEUCINE-RICH REPEAT-CONTAINING PROTEIN 72"/>
    <property type="match status" value="1"/>
</dbReference>
<dbReference type="Proteomes" id="UP000663824">
    <property type="component" value="Unassembled WGS sequence"/>
</dbReference>
<evidence type="ECO:0000313" key="3">
    <source>
        <dbReference type="Proteomes" id="UP000663824"/>
    </source>
</evidence>
<evidence type="ECO:0000313" key="2">
    <source>
        <dbReference type="EMBL" id="CAF2052148.1"/>
    </source>
</evidence>
<feature type="region of interest" description="Disordered" evidence="1">
    <location>
        <begin position="468"/>
        <end position="492"/>
    </location>
</feature>
<protein>
    <submittedName>
        <fullName evidence="2">Uncharacterized protein</fullName>
    </submittedName>
</protein>
<accession>A0A816PTA8</accession>
<dbReference type="InterPro" id="IPR032675">
    <property type="entry name" value="LRR_dom_sf"/>
</dbReference>
<feature type="compositionally biased region" description="Basic and acidic residues" evidence="1">
    <location>
        <begin position="468"/>
        <end position="481"/>
    </location>
</feature>
<dbReference type="SUPFAM" id="SSF52058">
    <property type="entry name" value="L domain-like"/>
    <property type="match status" value="1"/>
</dbReference>
<dbReference type="InterPro" id="IPR042655">
    <property type="entry name" value="LRC72"/>
</dbReference>
<dbReference type="AlphaFoldDB" id="A0A816PTA8"/>
<gene>
    <name evidence="2" type="ORF">MBJ925_LOCUS13226</name>
</gene>
<evidence type="ECO:0000256" key="1">
    <source>
        <dbReference type="SAM" id="MobiDB-lite"/>
    </source>
</evidence>
<reference evidence="2" key="1">
    <citation type="submission" date="2021-02" db="EMBL/GenBank/DDBJ databases">
        <authorList>
            <person name="Nowell W R."/>
        </authorList>
    </citation>
    <scope>NUCLEOTIDE SEQUENCE</scope>
</reference>
<proteinExistence type="predicted"/>
<dbReference type="PANTHER" id="PTHR46759:SF2">
    <property type="match status" value="1"/>
</dbReference>
<organism evidence="2 3">
    <name type="scientific">Rotaria magnacalcarata</name>
    <dbReference type="NCBI Taxonomy" id="392030"/>
    <lineage>
        <taxon>Eukaryota</taxon>
        <taxon>Metazoa</taxon>
        <taxon>Spiralia</taxon>
        <taxon>Gnathifera</taxon>
        <taxon>Rotifera</taxon>
        <taxon>Eurotatoria</taxon>
        <taxon>Bdelloidea</taxon>
        <taxon>Philodinida</taxon>
        <taxon>Philodinidae</taxon>
        <taxon>Rotaria</taxon>
    </lineage>
</organism>
<name>A0A816PTA8_9BILA</name>